<dbReference type="PROSITE" id="PS00356">
    <property type="entry name" value="HTH_LACI_1"/>
    <property type="match status" value="1"/>
</dbReference>
<dbReference type="Pfam" id="PF13377">
    <property type="entry name" value="Peripla_BP_3"/>
    <property type="match status" value="1"/>
</dbReference>
<dbReference type="EMBL" id="CP046640">
    <property type="protein sequence ID" value="QTL98926.1"/>
    <property type="molecule type" value="Genomic_DNA"/>
</dbReference>
<evidence type="ECO:0000259" key="4">
    <source>
        <dbReference type="PROSITE" id="PS50932"/>
    </source>
</evidence>
<dbReference type="KEGG" id="ifn:GM661_13630"/>
<dbReference type="InterPro" id="IPR000843">
    <property type="entry name" value="HTH_LacI"/>
</dbReference>
<evidence type="ECO:0000256" key="2">
    <source>
        <dbReference type="ARBA" id="ARBA00023125"/>
    </source>
</evidence>
<dbReference type="CDD" id="cd01392">
    <property type="entry name" value="HTH_LacI"/>
    <property type="match status" value="1"/>
</dbReference>
<name>A0A8A7KAW5_9FIRM</name>
<dbReference type="PANTHER" id="PTHR30146:SF109">
    <property type="entry name" value="HTH-TYPE TRANSCRIPTIONAL REGULATOR GALS"/>
    <property type="match status" value="1"/>
</dbReference>
<keyword evidence="2 5" id="KW-0238">DNA-binding</keyword>
<evidence type="ECO:0000256" key="3">
    <source>
        <dbReference type="ARBA" id="ARBA00023163"/>
    </source>
</evidence>
<dbReference type="SUPFAM" id="SSF47413">
    <property type="entry name" value="lambda repressor-like DNA-binding domains"/>
    <property type="match status" value="1"/>
</dbReference>
<dbReference type="Gene3D" id="3.40.50.2300">
    <property type="match status" value="2"/>
</dbReference>
<dbReference type="PROSITE" id="PS50932">
    <property type="entry name" value="HTH_LACI_2"/>
    <property type="match status" value="1"/>
</dbReference>
<dbReference type="Gene3D" id="1.10.260.40">
    <property type="entry name" value="lambda repressor-like DNA-binding domains"/>
    <property type="match status" value="1"/>
</dbReference>
<dbReference type="GO" id="GO:0003700">
    <property type="term" value="F:DNA-binding transcription factor activity"/>
    <property type="evidence" value="ECO:0007669"/>
    <property type="project" value="TreeGrafter"/>
</dbReference>
<dbReference type="RefSeq" id="WP_230867329.1">
    <property type="nucleotide sequence ID" value="NZ_CP046640.1"/>
</dbReference>
<keyword evidence="6" id="KW-1185">Reference proteome</keyword>
<dbReference type="PANTHER" id="PTHR30146">
    <property type="entry name" value="LACI-RELATED TRANSCRIPTIONAL REPRESSOR"/>
    <property type="match status" value="1"/>
</dbReference>
<dbReference type="SUPFAM" id="SSF53822">
    <property type="entry name" value="Periplasmic binding protein-like I"/>
    <property type="match status" value="1"/>
</dbReference>
<evidence type="ECO:0000256" key="1">
    <source>
        <dbReference type="ARBA" id="ARBA00023015"/>
    </source>
</evidence>
<evidence type="ECO:0000313" key="5">
    <source>
        <dbReference type="EMBL" id="QTL98926.1"/>
    </source>
</evidence>
<dbReference type="SMART" id="SM00354">
    <property type="entry name" value="HTH_LACI"/>
    <property type="match status" value="1"/>
</dbReference>
<dbReference type="CDD" id="cd06267">
    <property type="entry name" value="PBP1_LacI_sugar_binding-like"/>
    <property type="match status" value="1"/>
</dbReference>
<dbReference type="Pfam" id="PF00356">
    <property type="entry name" value="LacI"/>
    <property type="match status" value="1"/>
</dbReference>
<protein>
    <submittedName>
        <fullName evidence="5">LacI family DNA-binding transcriptional regulator</fullName>
    </submittedName>
</protein>
<evidence type="ECO:0000313" key="6">
    <source>
        <dbReference type="Proteomes" id="UP000665020"/>
    </source>
</evidence>
<dbReference type="GO" id="GO:0000976">
    <property type="term" value="F:transcription cis-regulatory region binding"/>
    <property type="evidence" value="ECO:0007669"/>
    <property type="project" value="TreeGrafter"/>
</dbReference>
<feature type="domain" description="HTH lacI-type" evidence="4">
    <location>
        <begin position="3"/>
        <end position="57"/>
    </location>
</feature>
<organism evidence="5 6">
    <name type="scientific">Iocasia fonsfrigidae</name>
    <dbReference type="NCBI Taxonomy" id="2682810"/>
    <lineage>
        <taxon>Bacteria</taxon>
        <taxon>Bacillati</taxon>
        <taxon>Bacillota</taxon>
        <taxon>Clostridia</taxon>
        <taxon>Halanaerobiales</taxon>
        <taxon>Halanaerobiaceae</taxon>
        <taxon>Iocasia</taxon>
    </lineage>
</organism>
<keyword evidence="1" id="KW-0805">Transcription regulation</keyword>
<accession>A0A8A7KAW5</accession>
<keyword evidence="3" id="KW-0804">Transcription</keyword>
<dbReference type="InterPro" id="IPR010982">
    <property type="entry name" value="Lambda_DNA-bd_dom_sf"/>
</dbReference>
<dbReference type="InterPro" id="IPR028082">
    <property type="entry name" value="Peripla_BP_I"/>
</dbReference>
<dbReference type="Proteomes" id="UP000665020">
    <property type="component" value="Chromosome"/>
</dbReference>
<dbReference type="InterPro" id="IPR046335">
    <property type="entry name" value="LacI/GalR-like_sensor"/>
</dbReference>
<sequence>MGVTLKDVAKKAGVSIGTASMALNNSEKVNIDTYKKVRKVARDLKYIPNARARALVKQSTKIIGLVVPHIINPFFAELAQAVKDTVKKEGYNVILCSTDGKAEEEAHYIDLFKSGMVDGAIFTSQENLSRDNYQLLEELAVDYIPVVNINSQDFGSNLIPVIKTDLKKAGYLATKYMIELGHQKIGFGSHSPRRFEGYKEAMKEHGLYNPKYVYYPMSSVDEVVDNILQSRSKPTAFVCYNDKSAIKMIQLLVGQGLRVPEDISVCGTDNIRMSKHYNPPLTTINIPKTEIGDKAARLLLKLIVGERPAESDMEINFPTELVIRKSTASIK</sequence>
<gene>
    <name evidence="5" type="ORF">GM661_13630</name>
</gene>
<reference evidence="5" key="1">
    <citation type="submission" date="2019-12" db="EMBL/GenBank/DDBJ databases">
        <authorList>
            <person name="zhang j."/>
            <person name="sun C.M."/>
        </authorList>
    </citation>
    <scope>NUCLEOTIDE SEQUENCE</scope>
    <source>
        <strain evidence="5">NS-1</strain>
    </source>
</reference>
<dbReference type="AlphaFoldDB" id="A0A8A7KAW5"/>
<proteinExistence type="predicted"/>